<gene>
    <name evidence="2" type="ORF">COLO4_38088</name>
</gene>
<protein>
    <submittedName>
        <fullName evidence="2">Dead box ATP-dependent RNA helicase</fullName>
    </submittedName>
</protein>
<dbReference type="GO" id="GO:0004386">
    <property type="term" value="F:helicase activity"/>
    <property type="evidence" value="ECO:0007669"/>
    <property type="project" value="UniProtKB-KW"/>
</dbReference>
<evidence type="ECO:0000313" key="3">
    <source>
        <dbReference type="Proteomes" id="UP000187203"/>
    </source>
</evidence>
<name>A0A1R3FX48_9ROSI</name>
<comment type="caution">
    <text evidence="2">The sequence shown here is derived from an EMBL/GenBank/DDBJ whole genome shotgun (WGS) entry which is preliminary data.</text>
</comment>
<proteinExistence type="predicted"/>
<keyword evidence="2" id="KW-0347">Helicase</keyword>
<feature type="signal peptide" evidence="1">
    <location>
        <begin position="1"/>
        <end position="20"/>
    </location>
</feature>
<reference evidence="3" key="1">
    <citation type="submission" date="2013-09" db="EMBL/GenBank/DDBJ databases">
        <title>Corchorus olitorius genome sequencing.</title>
        <authorList>
            <person name="Alam M."/>
            <person name="Haque M.S."/>
            <person name="Islam M.S."/>
            <person name="Emdad E.M."/>
            <person name="Islam M.M."/>
            <person name="Ahmed B."/>
            <person name="Halim A."/>
            <person name="Hossen Q.M.M."/>
            <person name="Hossain M.Z."/>
            <person name="Ahmed R."/>
            <person name="Khan M.M."/>
            <person name="Islam R."/>
            <person name="Rashid M.M."/>
            <person name="Khan S.A."/>
            <person name="Rahman M.S."/>
            <person name="Alam M."/>
            <person name="Yahiya A.S."/>
            <person name="Khan M.S."/>
            <person name="Azam M.S."/>
            <person name="Haque T."/>
            <person name="Lashkar M.Z.H."/>
            <person name="Akhand A.I."/>
            <person name="Morshed G."/>
            <person name="Roy S."/>
            <person name="Uddin K.S."/>
            <person name="Rabeya T."/>
            <person name="Hossain A.S."/>
            <person name="Chowdhury A."/>
            <person name="Snigdha A.R."/>
            <person name="Mortoza M.S."/>
            <person name="Matin S.A."/>
            <person name="Hoque S.M.E."/>
            <person name="Islam M.K."/>
            <person name="Roy D.K."/>
            <person name="Haider R."/>
            <person name="Moosa M.M."/>
            <person name="Elias S.M."/>
            <person name="Hasan A.M."/>
            <person name="Jahan S."/>
            <person name="Shafiuddin M."/>
            <person name="Mahmood N."/>
            <person name="Shommy N.S."/>
        </authorList>
    </citation>
    <scope>NUCLEOTIDE SEQUENCE [LARGE SCALE GENOMIC DNA]</scope>
    <source>
        <strain evidence="3">cv. O-4</strain>
    </source>
</reference>
<evidence type="ECO:0000256" key="1">
    <source>
        <dbReference type="SAM" id="SignalP"/>
    </source>
</evidence>
<evidence type="ECO:0000313" key="2">
    <source>
        <dbReference type="EMBL" id="OMO50413.1"/>
    </source>
</evidence>
<keyword evidence="1" id="KW-0732">Signal</keyword>
<keyword evidence="2" id="KW-0547">Nucleotide-binding</keyword>
<sequence length="91" mass="10179">MEGVCVVWLLWWRDCAVCEAQGEADSVIVCVGNLPEKNGNGTKLGIRMRSWPTFSLNKRIFSLVLRFAKVEEESRLKMGSLPTGATNSNLY</sequence>
<keyword evidence="2" id="KW-0378">Hydrolase</keyword>
<dbReference type="AlphaFoldDB" id="A0A1R3FX48"/>
<keyword evidence="2" id="KW-0067">ATP-binding</keyword>
<keyword evidence="3" id="KW-1185">Reference proteome</keyword>
<dbReference type="EMBL" id="AWUE01024565">
    <property type="protein sequence ID" value="OMO50413.1"/>
    <property type="molecule type" value="Genomic_DNA"/>
</dbReference>
<organism evidence="2 3">
    <name type="scientific">Corchorus olitorius</name>
    <dbReference type="NCBI Taxonomy" id="93759"/>
    <lineage>
        <taxon>Eukaryota</taxon>
        <taxon>Viridiplantae</taxon>
        <taxon>Streptophyta</taxon>
        <taxon>Embryophyta</taxon>
        <taxon>Tracheophyta</taxon>
        <taxon>Spermatophyta</taxon>
        <taxon>Magnoliopsida</taxon>
        <taxon>eudicotyledons</taxon>
        <taxon>Gunneridae</taxon>
        <taxon>Pentapetalae</taxon>
        <taxon>rosids</taxon>
        <taxon>malvids</taxon>
        <taxon>Malvales</taxon>
        <taxon>Malvaceae</taxon>
        <taxon>Grewioideae</taxon>
        <taxon>Apeibeae</taxon>
        <taxon>Corchorus</taxon>
    </lineage>
</organism>
<accession>A0A1R3FX48</accession>
<dbReference type="Proteomes" id="UP000187203">
    <property type="component" value="Unassembled WGS sequence"/>
</dbReference>
<feature type="chain" id="PRO_5012232713" evidence="1">
    <location>
        <begin position="21"/>
        <end position="91"/>
    </location>
</feature>